<dbReference type="GO" id="GO:0031267">
    <property type="term" value="F:small GTPase binding"/>
    <property type="evidence" value="ECO:0007669"/>
    <property type="project" value="TreeGrafter"/>
</dbReference>
<dbReference type="AlphaFoldDB" id="A0A485LHV1"/>
<dbReference type="InterPro" id="IPR027038">
    <property type="entry name" value="RanGap"/>
</dbReference>
<protein>
    <submittedName>
        <fullName evidence="5">Aste57867_19733 protein</fullName>
    </submittedName>
</protein>
<dbReference type="PANTHER" id="PTHR24113:SF12">
    <property type="entry name" value="RAN GTPASE-ACTIVATING PROTEIN 1"/>
    <property type="match status" value="1"/>
</dbReference>
<dbReference type="InterPro" id="IPR032675">
    <property type="entry name" value="LRR_dom_sf"/>
</dbReference>
<dbReference type="Proteomes" id="UP000332933">
    <property type="component" value="Unassembled WGS sequence"/>
</dbReference>
<sequence length="514" mass="57950">MQRPRTTWHFPADLVQRVALFFPDSVSFFHFLAAFAPYDVLGGLQHMWALHHTCGIARDTLWPRLRLDRSPAPVESLHFQAIFQYYSDIDIVGAFDLTWLHAAMLPPSAAIHFTARYLMHSDFPDEFDIYAWTRLPLVSLDVPLFDMPDALDVLAHLPHLTTLRVGYIGAEYAFELESLLQLVSTSTSITSLTIQQHTTHVHFFADDTPVQITPAMLSHLIHWLRHRPVRHLAFYLWDFEDVESMMHVLYDALANCATMTTLEAYESNLTGLAGHTFTRPLTWSSLVLQDCPLSTADTLALSTGLSQSSIASLKLVGKHMDDIMQVVANSLPHMPYLTHLELHGPSMNQTDMEALWQSLGRANVTSLTLSGHKMFSLVCQHLPHTPSLRRLRFFDKDSNATICGDTRCGDIAHAIAQSQVTFVDLSHNHIGDVGATQLAHGLQRSRMLRHLVLDHNSITAKGASVLVQSLCRNRVDPIDRLSLRQNKIHPNDVDMLQNQLPWRTSQGKICCLEV</sequence>
<evidence type="ECO:0000313" key="5">
    <source>
        <dbReference type="EMBL" id="VFT96431.1"/>
    </source>
</evidence>
<organism evidence="5 6">
    <name type="scientific">Aphanomyces stellatus</name>
    <dbReference type="NCBI Taxonomy" id="120398"/>
    <lineage>
        <taxon>Eukaryota</taxon>
        <taxon>Sar</taxon>
        <taxon>Stramenopiles</taxon>
        <taxon>Oomycota</taxon>
        <taxon>Saprolegniomycetes</taxon>
        <taxon>Saprolegniales</taxon>
        <taxon>Verrucalvaceae</taxon>
        <taxon>Aphanomyces</taxon>
    </lineage>
</organism>
<evidence type="ECO:0000256" key="1">
    <source>
        <dbReference type="ARBA" id="ARBA00022468"/>
    </source>
</evidence>
<keyword evidence="2" id="KW-0433">Leucine-rich repeat</keyword>
<name>A0A485LHV1_9STRA</name>
<dbReference type="GO" id="GO:0005634">
    <property type="term" value="C:nucleus"/>
    <property type="evidence" value="ECO:0007669"/>
    <property type="project" value="TreeGrafter"/>
</dbReference>
<dbReference type="GO" id="GO:0006913">
    <property type="term" value="P:nucleocytoplasmic transport"/>
    <property type="evidence" value="ECO:0007669"/>
    <property type="project" value="TreeGrafter"/>
</dbReference>
<dbReference type="Gene3D" id="3.80.10.10">
    <property type="entry name" value="Ribonuclease Inhibitor"/>
    <property type="match status" value="2"/>
</dbReference>
<evidence type="ECO:0000313" key="6">
    <source>
        <dbReference type="Proteomes" id="UP000332933"/>
    </source>
</evidence>
<keyword evidence="6" id="KW-1185">Reference proteome</keyword>
<dbReference type="PANTHER" id="PTHR24113">
    <property type="entry name" value="RAN GTPASE-ACTIVATING PROTEIN 1"/>
    <property type="match status" value="1"/>
</dbReference>
<reference evidence="5 6" key="1">
    <citation type="submission" date="2019-03" db="EMBL/GenBank/DDBJ databases">
        <authorList>
            <person name="Gaulin E."/>
            <person name="Dumas B."/>
        </authorList>
    </citation>
    <scope>NUCLEOTIDE SEQUENCE [LARGE SCALE GENOMIC DNA]</scope>
    <source>
        <strain evidence="5">CBS 568.67</strain>
    </source>
</reference>
<evidence type="ECO:0000313" key="4">
    <source>
        <dbReference type="EMBL" id="KAF0688663.1"/>
    </source>
</evidence>
<dbReference type="Pfam" id="PF13516">
    <property type="entry name" value="LRR_6"/>
    <property type="match status" value="2"/>
</dbReference>
<dbReference type="SUPFAM" id="SSF52047">
    <property type="entry name" value="RNI-like"/>
    <property type="match status" value="1"/>
</dbReference>
<evidence type="ECO:0000256" key="2">
    <source>
        <dbReference type="ARBA" id="ARBA00022614"/>
    </source>
</evidence>
<evidence type="ECO:0000256" key="3">
    <source>
        <dbReference type="ARBA" id="ARBA00022737"/>
    </source>
</evidence>
<dbReference type="EMBL" id="CAADRA010006735">
    <property type="protein sequence ID" value="VFT96431.1"/>
    <property type="molecule type" value="Genomic_DNA"/>
</dbReference>
<dbReference type="GO" id="GO:0005096">
    <property type="term" value="F:GTPase activator activity"/>
    <property type="evidence" value="ECO:0007669"/>
    <property type="project" value="UniProtKB-KW"/>
</dbReference>
<dbReference type="InterPro" id="IPR001611">
    <property type="entry name" value="Leu-rich_rpt"/>
</dbReference>
<keyword evidence="1" id="KW-0343">GTPase activation</keyword>
<dbReference type="EMBL" id="VJMH01006712">
    <property type="protein sequence ID" value="KAF0688663.1"/>
    <property type="molecule type" value="Genomic_DNA"/>
</dbReference>
<dbReference type="GO" id="GO:0005829">
    <property type="term" value="C:cytosol"/>
    <property type="evidence" value="ECO:0007669"/>
    <property type="project" value="TreeGrafter"/>
</dbReference>
<dbReference type="SMART" id="SM00368">
    <property type="entry name" value="LRR_RI"/>
    <property type="match status" value="2"/>
</dbReference>
<dbReference type="GO" id="GO:0048471">
    <property type="term" value="C:perinuclear region of cytoplasm"/>
    <property type="evidence" value="ECO:0007669"/>
    <property type="project" value="TreeGrafter"/>
</dbReference>
<proteinExistence type="predicted"/>
<reference evidence="4" key="2">
    <citation type="submission" date="2019-06" db="EMBL/GenBank/DDBJ databases">
        <title>Genomics analysis of Aphanomyces spp. identifies a new class of oomycete effector associated with host adaptation.</title>
        <authorList>
            <person name="Gaulin E."/>
        </authorList>
    </citation>
    <scope>NUCLEOTIDE SEQUENCE</scope>
    <source>
        <strain evidence="4">CBS 578.67</strain>
    </source>
</reference>
<accession>A0A485LHV1</accession>
<gene>
    <name evidence="5" type="primary">Aste57867_19733</name>
    <name evidence="4" type="ORF">As57867_019668</name>
    <name evidence="5" type="ORF">ASTE57867_19733</name>
</gene>
<dbReference type="OrthoDB" id="120976at2759"/>
<keyword evidence="3" id="KW-0677">Repeat</keyword>